<dbReference type="Ensembl" id="ENSRROT00000033612.1">
    <property type="protein sequence ID" value="ENSRROP00000009522.1"/>
    <property type="gene ID" value="ENSRROG00000029197.1"/>
</dbReference>
<keyword evidence="2" id="KW-1185">Reference proteome</keyword>
<dbReference type="AlphaFoldDB" id="A0A2K6NZ21"/>
<name>A0A2K6NZ21_RHIRO</name>
<evidence type="ECO:0000313" key="2">
    <source>
        <dbReference type="Proteomes" id="UP000233200"/>
    </source>
</evidence>
<reference evidence="1" key="1">
    <citation type="submission" date="2025-08" db="UniProtKB">
        <authorList>
            <consortium name="Ensembl"/>
        </authorList>
    </citation>
    <scope>IDENTIFICATION</scope>
</reference>
<evidence type="ECO:0000313" key="1">
    <source>
        <dbReference type="Ensembl" id="ENSRROP00000009522.1"/>
    </source>
</evidence>
<dbReference type="Proteomes" id="UP000233200">
    <property type="component" value="Unplaced"/>
</dbReference>
<dbReference type="OMA" id="WKLAVCK"/>
<protein>
    <submittedName>
        <fullName evidence="1">Uncharacterized protein</fullName>
    </submittedName>
</protein>
<proteinExistence type="predicted"/>
<sequence>MQSGPASGDPREGPPHQRREGCWGLHTCLITAAWLRQSSWEHNLGVCSGSTDDTLWKLAVCKVLARLLLLKCQIPMLHIIAKRLTQPLAVRGGGAVPGLRRDSSDAGPEVCTRGPDLFLSFLHAEFSIFIEHLVFLSRNSVNCLGWLRRPEDSSWKAFPPHSPGHPSIVCYVLV</sequence>
<accession>A0A2K6NZ21</accession>
<reference evidence="1" key="2">
    <citation type="submission" date="2025-09" db="UniProtKB">
        <authorList>
            <consortium name="Ensembl"/>
        </authorList>
    </citation>
    <scope>IDENTIFICATION</scope>
</reference>
<organism evidence="1 2">
    <name type="scientific">Rhinopithecus roxellana</name>
    <name type="common">Golden snub-nosed monkey</name>
    <name type="synonym">Pygathrix roxellana</name>
    <dbReference type="NCBI Taxonomy" id="61622"/>
    <lineage>
        <taxon>Eukaryota</taxon>
        <taxon>Metazoa</taxon>
        <taxon>Chordata</taxon>
        <taxon>Craniata</taxon>
        <taxon>Vertebrata</taxon>
        <taxon>Euteleostomi</taxon>
        <taxon>Mammalia</taxon>
        <taxon>Eutheria</taxon>
        <taxon>Euarchontoglires</taxon>
        <taxon>Primates</taxon>
        <taxon>Haplorrhini</taxon>
        <taxon>Catarrhini</taxon>
        <taxon>Cercopithecidae</taxon>
        <taxon>Colobinae</taxon>
        <taxon>Rhinopithecus</taxon>
    </lineage>
</organism>